<evidence type="ECO:0000313" key="6">
    <source>
        <dbReference type="EMBL" id="CAI8006730.1"/>
    </source>
</evidence>
<comment type="caution">
    <text evidence="6">The sequence shown here is derived from an EMBL/GenBank/DDBJ whole genome shotgun (WGS) entry which is preliminary data.</text>
</comment>
<evidence type="ECO:0000256" key="2">
    <source>
        <dbReference type="ARBA" id="ARBA00023235"/>
    </source>
</evidence>
<evidence type="ECO:0000256" key="3">
    <source>
        <dbReference type="RuleBase" id="RU363019"/>
    </source>
</evidence>
<dbReference type="EMBL" id="CASHTH010000712">
    <property type="protein sequence ID" value="CAI8006730.1"/>
    <property type="molecule type" value="Genomic_DNA"/>
</dbReference>
<keyword evidence="7" id="KW-1185">Reference proteome</keyword>
<evidence type="ECO:0000256" key="1">
    <source>
        <dbReference type="ARBA" id="ARBA00023110"/>
    </source>
</evidence>
<feature type="domain" description="PPIase cyclophilin-type" evidence="5">
    <location>
        <begin position="96"/>
        <end position="240"/>
    </location>
</feature>
<keyword evidence="1 3" id="KW-0697">Rotamase</keyword>
<evidence type="ECO:0000313" key="7">
    <source>
        <dbReference type="Proteomes" id="UP001174909"/>
    </source>
</evidence>
<dbReference type="SUPFAM" id="SSF50891">
    <property type="entry name" value="Cyclophilin-like"/>
    <property type="match status" value="1"/>
</dbReference>
<organism evidence="6 7">
    <name type="scientific">Geodia barretti</name>
    <name type="common">Barrett's horny sponge</name>
    <dbReference type="NCBI Taxonomy" id="519541"/>
    <lineage>
        <taxon>Eukaryota</taxon>
        <taxon>Metazoa</taxon>
        <taxon>Porifera</taxon>
        <taxon>Demospongiae</taxon>
        <taxon>Heteroscleromorpha</taxon>
        <taxon>Tetractinellida</taxon>
        <taxon>Astrophorina</taxon>
        <taxon>Geodiidae</taxon>
        <taxon>Geodia</taxon>
    </lineage>
</organism>
<dbReference type="PRINTS" id="PR00153">
    <property type="entry name" value="CSAPPISMRASE"/>
</dbReference>
<comment type="similarity">
    <text evidence="3">Belongs to the cyclophilin-type PPIase family.</text>
</comment>
<dbReference type="InterPro" id="IPR044666">
    <property type="entry name" value="Cyclophilin_A-like"/>
</dbReference>
<dbReference type="PROSITE" id="PS00170">
    <property type="entry name" value="CSA_PPIASE_1"/>
    <property type="match status" value="1"/>
</dbReference>
<name>A0AA35W9I5_GEOBA</name>
<sequence>MALSACTLLGNPNFGQPDATPTAATDSGSTTSGTDQSAGDSGLLPTQPATQPGNNTTQSGASTPQVQVSGGRSVKQWSVPPTQVIDSAAPYTAVINTSAGSITVELLTREAPKTVNNFVFLAREGFYDNVIFHRVIDGFMIQGGDPSGTGSGGPGYQFADEPVSRPYTRGTMAMANAGPNTNGSQFFLMHADYGLPPNYTIFGQAIAGLETIDAIATAETRPNAEGSSPVSPVVINSVEIIGQ</sequence>
<comment type="catalytic activity">
    <reaction evidence="3">
        <text>[protein]-peptidylproline (omega=180) = [protein]-peptidylproline (omega=0)</text>
        <dbReference type="Rhea" id="RHEA:16237"/>
        <dbReference type="Rhea" id="RHEA-COMP:10747"/>
        <dbReference type="Rhea" id="RHEA-COMP:10748"/>
        <dbReference type="ChEBI" id="CHEBI:83833"/>
        <dbReference type="ChEBI" id="CHEBI:83834"/>
        <dbReference type="EC" id="5.2.1.8"/>
    </reaction>
</comment>
<dbReference type="Pfam" id="PF00160">
    <property type="entry name" value="Pro_isomerase"/>
    <property type="match status" value="1"/>
</dbReference>
<dbReference type="CDD" id="cd00317">
    <property type="entry name" value="cyclophilin"/>
    <property type="match status" value="1"/>
</dbReference>
<evidence type="ECO:0000256" key="4">
    <source>
        <dbReference type="SAM" id="MobiDB-lite"/>
    </source>
</evidence>
<proteinExistence type="inferred from homology"/>
<comment type="function">
    <text evidence="3">PPIases accelerate the folding of proteins. It catalyzes the cis-trans isomerization of proline imidic peptide bonds in oligopeptides.</text>
</comment>
<protein>
    <recommendedName>
        <fullName evidence="3">Peptidyl-prolyl cis-trans isomerase</fullName>
        <shortName evidence="3">PPIase</shortName>
        <ecNumber evidence="3">5.2.1.8</ecNumber>
    </recommendedName>
</protein>
<dbReference type="InterPro" id="IPR002130">
    <property type="entry name" value="Cyclophilin-type_PPIase_dom"/>
</dbReference>
<dbReference type="GO" id="GO:0003755">
    <property type="term" value="F:peptidyl-prolyl cis-trans isomerase activity"/>
    <property type="evidence" value="ECO:0007669"/>
    <property type="project" value="UniProtKB-UniRule"/>
</dbReference>
<dbReference type="PROSITE" id="PS50072">
    <property type="entry name" value="CSA_PPIASE_2"/>
    <property type="match status" value="1"/>
</dbReference>
<dbReference type="InterPro" id="IPR020892">
    <property type="entry name" value="Cyclophilin-type_PPIase_CS"/>
</dbReference>
<feature type="region of interest" description="Disordered" evidence="4">
    <location>
        <begin position="1"/>
        <end position="79"/>
    </location>
</feature>
<evidence type="ECO:0000259" key="5">
    <source>
        <dbReference type="PROSITE" id="PS50072"/>
    </source>
</evidence>
<dbReference type="Gene3D" id="2.40.100.10">
    <property type="entry name" value="Cyclophilin-like"/>
    <property type="match status" value="1"/>
</dbReference>
<reference evidence="6" key="1">
    <citation type="submission" date="2023-03" db="EMBL/GenBank/DDBJ databases">
        <authorList>
            <person name="Steffen K."/>
            <person name="Cardenas P."/>
        </authorList>
    </citation>
    <scope>NUCLEOTIDE SEQUENCE</scope>
</reference>
<dbReference type="GO" id="GO:0006457">
    <property type="term" value="P:protein folding"/>
    <property type="evidence" value="ECO:0007669"/>
    <property type="project" value="InterPro"/>
</dbReference>
<gene>
    <name evidence="6" type="ORF">GBAR_LOCUS4871</name>
</gene>
<dbReference type="AlphaFoldDB" id="A0AA35W9I5"/>
<dbReference type="PANTHER" id="PTHR45625">
    <property type="entry name" value="PEPTIDYL-PROLYL CIS-TRANS ISOMERASE-RELATED"/>
    <property type="match status" value="1"/>
</dbReference>
<dbReference type="PANTHER" id="PTHR45625:SF4">
    <property type="entry name" value="PEPTIDYLPROLYL ISOMERASE DOMAIN AND WD REPEAT-CONTAINING PROTEIN 1"/>
    <property type="match status" value="1"/>
</dbReference>
<keyword evidence="2 3" id="KW-0413">Isomerase</keyword>
<accession>A0AA35W9I5</accession>
<dbReference type="InterPro" id="IPR029000">
    <property type="entry name" value="Cyclophilin-like_dom_sf"/>
</dbReference>
<feature type="compositionally biased region" description="Polar residues" evidence="4">
    <location>
        <begin position="47"/>
        <end position="79"/>
    </location>
</feature>
<feature type="compositionally biased region" description="Low complexity" evidence="4">
    <location>
        <begin position="15"/>
        <end position="42"/>
    </location>
</feature>
<dbReference type="Proteomes" id="UP001174909">
    <property type="component" value="Unassembled WGS sequence"/>
</dbReference>
<dbReference type="EC" id="5.2.1.8" evidence="3"/>